<protein>
    <submittedName>
        <fullName evidence="1">Uncharacterized protein with NRDE domain</fullName>
    </submittedName>
</protein>
<dbReference type="Proteomes" id="UP000277424">
    <property type="component" value="Unassembled WGS sequence"/>
</dbReference>
<evidence type="ECO:0000313" key="1">
    <source>
        <dbReference type="EMBL" id="RKQ67909.1"/>
    </source>
</evidence>
<dbReference type="InterPro" id="IPR008551">
    <property type="entry name" value="TANGO2"/>
</dbReference>
<comment type="caution">
    <text evidence="1">The sequence shown here is derived from an EMBL/GenBank/DDBJ whole genome shotgun (WGS) entry which is preliminary data.</text>
</comment>
<dbReference type="PANTHER" id="PTHR17985:SF8">
    <property type="entry name" value="TRANSPORT AND GOLGI ORGANIZATION PROTEIN 2 HOMOLOG"/>
    <property type="match status" value="1"/>
</dbReference>
<reference evidence="1 2" key="1">
    <citation type="submission" date="2018-10" db="EMBL/GenBank/DDBJ databases">
        <title>Comparative analysis of microorganisms from saline springs in Andes Mountain Range, Colombia.</title>
        <authorList>
            <person name="Rubin E."/>
        </authorList>
    </citation>
    <scope>NUCLEOTIDE SEQUENCE [LARGE SCALE GENOMIC DNA]</scope>
    <source>
        <strain evidence="1 2">USBA 36</strain>
    </source>
</reference>
<dbReference type="Gene3D" id="3.60.60.10">
    <property type="entry name" value="Penicillin V Acylase, Chain A"/>
    <property type="match status" value="1"/>
</dbReference>
<organism evidence="1 2">
    <name type="scientific">Oceanibaculum indicum</name>
    <dbReference type="NCBI Taxonomy" id="526216"/>
    <lineage>
        <taxon>Bacteria</taxon>
        <taxon>Pseudomonadati</taxon>
        <taxon>Pseudomonadota</taxon>
        <taxon>Alphaproteobacteria</taxon>
        <taxon>Rhodospirillales</taxon>
        <taxon>Oceanibaculaceae</taxon>
        <taxon>Oceanibaculum</taxon>
    </lineage>
</organism>
<evidence type="ECO:0000313" key="2">
    <source>
        <dbReference type="Proteomes" id="UP000277424"/>
    </source>
</evidence>
<dbReference type="PANTHER" id="PTHR17985">
    <property type="entry name" value="SER/THR-RICH PROTEIN T10 IN DGCR REGION"/>
    <property type="match status" value="1"/>
</dbReference>
<sequence>MCTVVLLHRPGHDWPVLIAANRDEMSGRPWQMPARHWEDRPDVVAGLDVLAGGSWLGLNDHGVAAAILNRVGTLGPAPGKRSRGELVLDALDHADAALAAEALADLNPAAYRPFNMLLADSDGGYWLRGLGEEGGHVELHPLPPGLHMLTARDIDDRASPRIDRYLPLFEKAAVPDPVTGDWSAWRDLMAATEHDSKAGPRGAMTIRTENGGGFGTVSSSLIALPRPTGPGEAPLKPVWLFAPGAPDVTEYEPVALD</sequence>
<dbReference type="Pfam" id="PF05742">
    <property type="entry name" value="TANGO2"/>
    <property type="match status" value="1"/>
</dbReference>
<gene>
    <name evidence="1" type="ORF">BCL74_3570</name>
</gene>
<dbReference type="EMBL" id="RBIG01000005">
    <property type="protein sequence ID" value="RKQ67909.1"/>
    <property type="molecule type" value="Genomic_DNA"/>
</dbReference>
<proteinExistence type="predicted"/>
<accession>A0A420WA96</accession>
<dbReference type="RefSeq" id="WP_121222100.1">
    <property type="nucleotide sequence ID" value="NZ_RBIG01000005.1"/>
</dbReference>
<dbReference type="AlphaFoldDB" id="A0A420WA96"/>
<name>A0A420WA96_9PROT</name>
<dbReference type="OrthoDB" id="4380123at2"/>